<evidence type="ECO:0000256" key="1">
    <source>
        <dbReference type="ARBA" id="ARBA00004429"/>
    </source>
</evidence>
<comment type="subcellular location">
    <subcellularLocation>
        <location evidence="1">Cell inner membrane</location>
        <topology evidence="1">Multi-pass membrane protein</topology>
    </subcellularLocation>
</comment>
<keyword evidence="2" id="KW-0813">Transport</keyword>
<dbReference type="OrthoDB" id="9814020at2"/>
<evidence type="ECO:0000256" key="3">
    <source>
        <dbReference type="ARBA" id="ARBA00022475"/>
    </source>
</evidence>
<dbReference type="Proteomes" id="UP000095463">
    <property type="component" value="Unassembled WGS sequence"/>
</dbReference>
<evidence type="ECO:0000256" key="4">
    <source>
        <dbReference type="ARBA" id="ARBA00022519"/>
    </source>
</evidence>
<evidence type="ECO:0000256" key="9">
    <source>
        <dbReference type="SAM" id="Phobius"/>
    </source>
</evidence>
<sequence length="152" mass="15029">MDAFSPIPALIGGVLIGLASALLWLGNGRIAGISGIFGQLLPPARTVVWRLVFLAALVLGALAAAWLIPGLGVGGPGGASAQLASPPAGWNIPAPLWIAISGLLIGFGTKIGNGCTSGHGVAGIARLSKRSFVAVGVFFSVAILTVAVTGIV</sequence>
<gene>
    <name evidence="10" type="ORF">VW23_011190</name>
</gene>
<dbReference type="PANTHER" id="PTHR30574">
    <property type="entry name" value="INNER MEMBRANE PROTEIN YEDE"/>
    <property type="match status" value="1"/>
</dbReference>
<keyword evidence="6 9" id="KW-1133">Transmembrane helix</keyword>
<feature type="transmembrane region" description="Helical" evidence="9">
    <location>
        <begin position="88"/>
        <end position="111"/>
    </location>
</feature>
<feature type="transmembrane region" description="Helical" evidence="9">
    <location>
        <begin position="132"/>
        <end position="151"/>
    </location>
</feature>
<accession>A0A1E5XVB8</accession>
<dbReference type="RefSeq" id="WP_069908334.1">
    <property type="nucleotide sequence ID" value="NZ_LAJE02000070.1"/>
</dbReference>
<evidence type="ECO:0000256" key="8">
    <source>
        <dbReference type="ARBA" id="ARBA00035655"/>
    </source>
</evidence>
<keyword evidence="4" id="KW-0997">Cell inner membrane</keyword>
<keyword evidence="5 9" id="KW-0812">Transmembrane</keyword>
<dbReference type="GO" id="GO:0005886">
    <property type="term" value="C:plasma membrane"/>
    <property type="evidence" value="ECO:0007669"/>
    <property type="project" value="UniProtKB-SubCell"/>
</dbReference>
<keyword evidence="7 9" id="KW-0472">Membrane</keyword>
<evidence type="ECO:0000313" key="10">
    <source>
        <dbReference type="EMBL" id="OEO32530.1"/>
    </source>
</evidence>
<keyword evidence="11" id="KW-1185">Reference proteome</keyword>
<protein>
    <submittedName>
        <fullName evidence="10">Uncharacterized protein</fullName>
    </submittedName>
</protein>
<evidence type="ECO:0000256" key="6">
    <source>
        <dbReference type="ARBA" id="ARBA00022989"/>
    </source>
</evidence>
<evidence type="ECO:0000256" key="7">
    <source>
        <dbReference type="ARBA" id="ARBA00023136"/>
    </source>
</evidence>
<proteinExistence type="inferred from homology"/>
<feature type="transmembrane region" description="Helical" evidence="9">
    <location>
        <begin position="6"/>
        <end position="26"/>
    </location>
</feature>
<evidence type="ECO:0000256" key="5">
    <source>
        <dbReference type="ARBA" id="ARBA00022692"/>
    </source>
</evidence>
<name>A0A1E5XVB8_9HYPH</name>
<feature type="transmembrane region" description="Helical" evidence="9">
    <location>
        <begin position="47"/>
        <end position="68"/>
    </location>
</feature>
<comment type="caution">
    <text evidence="10">The sequence shown here is derived from an EMBL/GenBank/DDBJ whole genome shotgun (WGS) entry which is preliminary data.</text>
</comment>
<organism evidence="10 11">
    <name type="scientific">Devosia insulae DS-56</name>
    <dbReference type="NCBI Taxonomy" id="1116389"/>
    <lineage>
        <taxon>Bacteria</taxon>
        <taxon>Pseudomonadati</taxon>
        <taxon>Pseudomonadota</taxon>
        <taxon>Alphaproteobacteria</taxon>
        <taxon>Hyphomicrobiales</taxon>
        <taxon>Devosiaceae</taxon>
        <taxon>Devosia</taxon>
    </lineage>
</organism>
<keyword evidence="3" id="KW-1003">Cell membrane</keyword>
<dbReference type="PANTHER" id="PTHR30574:SF1">
    <property type="entry name" value="SULPHUR TRANSPORT DOMAIN-CONTAINING PROTEIN"/>
    <property type="match status" value="1"/>
</dbReference>
<evidence type="ECO:0000313" key="11">
    <source>
        <dbReference type="Proteomes" id="UP000095463"/>
    </source>
</evidence>
<dbReference type="Pfam" id="PF04143">
    <property type="entry name" value="Sulf_transp"/>
    <property type="match status" value="1"/>
</dbReference>
<dbReference type="InterPro" id="IPR007272">
    <property type="entry name" value="Sulf_transp_TsuA/YedE"/>
</dbReference>
<dbReference type="EMBL" id="LAJE02000070">
    <property type="protein sequence ID" value="OEO32530.1"/>
    <property type="molecule type" value="Genomic_DNA"/>
</dbReference>
<reference evidence="10 11" key="1">
    <citation type="journal article" date="2015" name="Genome Announc.">
        <title>Genome Assemblies of Three Soil-Associated Devosia species: D. insulae, D. limi, and D. soli.</title>
        <authorList>
            <person name="Hassan Y.I."/>
            <person name="Lepp D."/>
            <person name="Zhou T."/>
        </authorList>
    </citation>
    <scope>NUCLEOTIDE SEQUENCE [LARGE SCALE GENOMIC DNA]</scope>
    <source>
        <strain evidence="10 11">DS-56</strain>
    </source>
</reference>
<evidence type="ECO:0000256" key="2">
    <source>
        <dbReference type="ARBA" id="ARBA00022448"/>
    </source>
</evidence>
<comment type="similarity">
    <text evidence="8">Belongs to the TsuA/YedE (TC 9.B.102) family.</text>
</comment>
<dbReference type="AlphaFoldDB" id="A0A1E5XVB8"/>